<dbReference type="GO" id="GO:0006270">
    <property type="term" value="P:DNA replication initiation"/>
    <property type="evidence" value="ECO:0007669"/>
    <property type="project" value="TreeGrafter"/>
</dbReference>
<dbReference type="Pfam" id="PF07034">
    <property type="entry name" value="ORC3_N"/>
    <property type="match status" value="1"/>
</dbReference>
<accession>A0A9W8I3Q8</accession>
<dbReference type="GO" id="GO:0005656">
    <property type="term" value="C:nuclear pre-replicative complex"/>
    <property type="evidence" value="ECO:0007669"/>
    <property type="project" value="TreeGrafter"/>
</dbReference>
<keyword evidence="3" id="KW-1185">Reference proteome</keyword>
<dbReference type="Proteomes" id="UP001139887">
    <property type="component" value="Unassembled WGS sequence"/>
</dbReference>
<evidence type="ECO:0000313" key="2">
    <source>
        <dbReference type="EMBL" id="KAJ2843498.1"/>
    </source>
</evidence>
<dbReference type="CDD" id="cd20704">
    <property type="entry name" value="Orc3"/>
    <property type="match status" value="1"/>
</dbReference>
<dbReference type="PANTHER" id="PTHR12748:SF0">
    <property type="entry name" value="ORIGIN RECOGNITION COMPLEX SUBUNIT 3"/>
    <property type="match status" value="1"/>
</dbReference>
<dbReference type="InterPro" id="IPR020795">
    <property type="entry name" value="ORC3"/>
</dbReference>
<reference evidence="2" key="1">
    <citation type="submission" date="2022-07" db="EMBL/GenBank/DDBJ databases">
        <title>Phylogenomic reconstructions and comparative analyses of Kickxellomycotina fungi.</title>
        <authorList>
            <person name="Reynolds N.K."/>
            <person name="Stajich J.E."/>
            <person name="Barry K."/>
            <person name="Grigoriev I.V."/>
            <person name="Crous P."/>
            <person name="Smith M.E."/>
        </authorList>
    </citation>
    <scope>NUCLEOTIDE SEQUENCE</scope>
    <source>
        <strain evidence="2">NRRL 1566</strain>
    </source>
</reference>
<dbReference type="PANTHER" id="PTHR12748">
    <property type="entry name" value="ORIGIN RECOGNITION COMPLEX SUBUNIT 3"/>
    <property type="match status" value="1"/>
</dbReference>
<gene>
    <name evidence="2" type="primary">ORC3_1</name>
    <name evidence="2" type="ORF">IWW36_005544</name>
</gene>
<dbReference type="InterPro" id="IPR045667">
    <property type="entry name" value="ORC3_N"/>
</dbReference>
<evidence type="ECO:0000313" key="3">
    <source>
        <dbReference type="Proteomes" id="UP001139887"/>
    </source>
</evidence>
<sequence length="480" mass="54198">MDCFDSLTESTFILKPKPTRLTSKSTIVENGGYTLLLQGSEPVECMKLRRQLFEDTWPPLEKQLVEIEAQVNHIGVSEVCDFVQSSYSQASDCEKGRPAQPFAEIAAAVAFAGVNTGDHGKLFYTLQEQLKERGHHVALLESQYCGSLTSLHKGILEQMFASFYLEHGDLIKQNSFGGSKSVPYDLNLLRLWWKSAVASNANNANRKMVVILQDFEGFPPIVVDDFIRIVAGYCNVVPLVLVLGLATSYECIHQSLTKASISMLNIERFNLQRSKQCIDTAIHSLFVRGNSLLSFGAEAYKSLLDQFLLYNFSIAGFIKKLKYAAMDFFYAQPLSILACILSTQNGILAINECPIKLNPDHIELIRMQKSVQHFLEQRAAKNDLDVQKALCNDEFFQNTVLPKMMRQLIAYRHGYSLGIATMLEIQKYAPESLHKPIRTLHYYGLGQQFQDCTHWKTLLAVVRRMKISEMEPLLNAICNL</sequence>
<dbReference type="GO" id="GO:0003688">
    <property type="term" value="F:DNA replication origin binding"/>
    <property type="evidence" value="ECO:0007669"/>
    <property type="project" value="TreeGrafter"/>
</dbReference>
<proteinExistence type="predicted"/>
<feature type="non-terminal residue" evidence="2">
    <location>
        <position position="480"/>
    </location>
</feature>
<feature type="domain" description="Origin recognition complex subunit 3 N-terminal" evidence="1">
    <location>
        <begin position="4"/>
        <end position="337"/>
    </location>
</feature>
<name>A0A9W8I3Q8_9FUNG</name>
<dbReference type="GO" id="GO:0031261">
    <property type="term" value="C:DNA replication preinitiation complex"/>
    <property type="evidence" value="ECO:0007669"/>
    <property type="project" value="TreeGrafter"/>
</dbReference>
<dbReference type="EMBL" id="JANBUW010001392">
    <property type="protein sequence ID" value="KAJ2843498.1"/>
    <property type="molecule type" value="Genomic_DNA"/>
</dbReference>
<dbReference type="AlphaFoldDB" id="A0A9W8I3Q8"/>
<protein>
    <submittedName>
        <fullName evidence="2">Origin recognition complex subunit 3</fullName>
    </submittedName>
</protein>
<evidence type="ECO:0000259" key="1">
    <source>
        <dbReference type="Pfam" id="PF07034"/>
    </source>
</evidence>
<dbReference type="GO" id="GO:0005664">
    <property type="term" value="C:nuclear origin of replication recognition complex"/>
    <property type="evidence" value="ECO:0007669"/>
    <property type="project" value="InterPro"/>
</dbReference>
<comment type="caution">
    <text evidence="2">The sequence shown here is derived from an EMBL/GenBank/DDBJ whole genome shotgun (WGS) entry which is preliminary data.</text>
</comment>
<dbReference type="OrthoDB" id="10265211at2759"/>
<organism evidence="2 3">
    <name type="scientific">Coemansia brasiliensis</name>
    <dbReference type="NCBI Taxonomy" id="2650707"/>
    <lineage>
        <taxon>Eukaryota</taxon>
        <taxon>Fungi</taxon>
        <taxon>Fungi incertae sedis</taxon>
        <taxon>Zoopagomycota</taxon>
        <taxon>Kickxellomycotina</taxon>
        <taxon>Kickxellomycetes</taxon>
        <taxon>Kickxellales</taxon>
        <taxon>Kickxellaceae</taxon>
        <taxon>Coemansia</taxon>
    </lineage>
</organism>